<dbReference type="InterPro" id="IPR018319">
    <property type="entry name" value="SelA-like"/>
</dbReference>
<comment type="subcellular location">
    <subcellularLocation>
        <location evidence="8">Cytoplasm</location>
    </subcellularLocation>
</comment>
<dbReference type="PANTHER" id="PTHR32328">
    <property type="entry name" value="L-SERYL-TRNA(SEC) SELENIUM TRANSFERASE"/>
    <property type="match status" value="1"/>
</dbReference>
<dbReference type="GO" id="GO:0001717">
    <property type="term" value="P:conversion of seryl-tRNAsec to selenocys-tRNAsec"/>
    <property type="evidence" value="ECO:0007669"/>
    <property type="project" value="UniProtKB-UniRule"/>
</dbReference>
<dbReference type="AlphaFoldDB" id="A0A7W6IF64"/>
<keyword evidence="3 8" id="KW-0808">Transferase</keyword>
<evidence type="ECO:0000256" key="6">
    <source>
        <dbReference type="ARBA" id="ARBA00023266"/>
    </source>
</evidence>
<evidence type="ECO:0000313" key="12">
    <source>
        <dbReference type="Proteomes" id="UP000519439"/>
    </source>
</evidence>
<dbReference type="GO" id="GO:0004125">
    <property type="term" value="F:L-seryl-tRNA(Sec) selenium transferase activity"/>
    <property type="evidence" value="ECO:0007669"/>
    <property type="project" value="UniProtKB-UniRule"/>
</dbReference>
<dbReference type="PANTHER" id="PTHR32328:SF0">
    <property type="entry name" value="L-SERYL-TRNA(SEC) SELENIUM TRANSFERASE"/>
    <property type="match status" value="1"/>
</dbReference>
<dbReference type="InterPro" id="IPR004534">
    <property type="entry name" value="SelA_trans"/>
</dbReference>
<dbReference type="GO" id="GO:0001514">
    <property type="term" value="P:selenocysteine incorporation"/>
    <property type="evidence" value="ECO:0007669"/>
    <property type="project" value="UniProtKB-UniRule"/>
</dbReference>
<reference evidence="11 12" key="1">
    <citation type="submission" date="2020-08" db="EMBL/GenBank/DDBJ databases">
        <title>Genomic Encyclopedia of Type Strains, Phase IV (KMG-IV): sequencing the most valuable type-strain genomes for metagenomic binning, comparative biology and taxonomic classification.</title>
        <authorList>
            <person name="Goeker M."/>
        </authorList>
    </citation>
    <scope>NUCLEOTIDE SEQUENCE [LARGE SCALE GENOMIC DNA]</scope>
    <source>
        <strain evidence="11 12">DSM 15743</strain>
    </source>
</reference>
<dbReference type="Gene3D" id="3.40.640.10">
    <property type="entry name" value="Type I PLP-dependent aspartate aminotransferase-like (Major domain)"/>
    <property type="match status" value="1"/>
</dbReference>
<dbReference type="InterPro" id="IPR015421">
    <property type="entry name" value="PyrdxlP-dep_Trfase_major"/>
</dbReference>
<evidence type="ECO:0000259" key="10">
    <source>
        <dbReference type="Pfam" id="PF12390"/>
    </source>
</evidence>
<protein>
    <recommendedName>
        <fullName evidence="8">L-seryl-tRNA(Sec) selenium transferase</fullName>
        <ecNumber evidence="8">2.9.1.1</ecNumber>
    </recommendedName>
    <alternativeName>
        <fullName evidence="8">Selenocysteine synthase</fullName>
        <shortName evidence="8">Sec synthase</shortName>
    </alternativeName>
    <alternativeName>
        <fullName evidence="8">Selenocysteinyl-tRNA(Sec) synthase</fullName>
    </alternativeName>
</protein>
<comment type="similarity">
    <text evidence="7 8">Belongs to the SelA family.</text>
</comment>
<dbReference type="EMBL" id="JACIDC010000006">
    <property type="protein sequence ID" value="MBB4040385.1"/>
    <property type="molecule type" value="Genomic_DNA"/>
</dbReference>
<comment type="caution">
    <text evidence="11">The sequence shown here is derived from an EMBL/GenBank/DDBJ whole genome shotgun (WGS) entry which is preliminary data.</text>
</comment>
<dbReference type="RefSeq" id="WP_027315792.1">
    <property type="nucleotide sequence ID" value="NZ_JACIDC010000006.1"/>
</dbReference>
<evidence type="ECO:0000256" key="4">
    <source>
        <dbReference type="ARBA" id="ARBA00022898"/>
    </source>
</evidence>
<feature type="modified residue" description="N6-(pyridoxal phosphate)lysine" evidence="8 9">
    <location>
        <position position="293"/>
    </location>
</feature>
<evidence type="ECO:0000256" key="1">
    <source>
        <dbReference type="ARBA" id="ARBA00001933"/>
    </source>
</evidence>
<evidence type="ECO:0000256" key="8">
    <source>
        <dbReference type="HAMAP-Rule" id="MF_00423"/>
    </source>
</evidence>
<sequence length="467" mass="50333">MAVSALPSLRSLPSVDRLLRNPDIAVLIEKHGRAEATQAVRETLKELREAMRSGKDIDDGVIAASVLSRVEARASPRLKALFNLTGTVLHTNLGRAILAEEAIEAATSAMRHAVSLEFDLASGKRGERDDHVRSLVCELTGAEDATLVNNNAAAVLLVLNTLAQGKDAIVSRGELIEIGGAFRMPEIMARAGAQLREVGTTNRTHARDYVEAIGPQTGLLLKVHTSNYRIEGFTAEVGARELSTIAHRHDIPLVNDLGSGTLVDLSRFGLTKEPTVREAVEEGADLVTFSGDKLLGGPQAGFIVGRKDLIAAINRNPMKRALRVDKLRLAACEATLKLYRDPERLAQRLPTMRFLSRSVEDIRDQAERLAPVVACHLGSRVTVETVPCRSQIGSGALPLDTIPSFGLSLQPRGGGRAVEELSAAFRALPWPVIGRVTEGALVFDLRCLENEELFGQALSSLRLGNAS</sequence>
<comment type="cofactor">
    <cofactor evidence="1 8 9">
        <name>pyridoxal 5'-phosphate</name>
        <dbReference type="ChEBI" id="CHEBI:597326"/>
    </cofactor>
</comment>
<keyword evidence="4 8" id="KW-0663">Pyridoxal phosphate</keyword>
<dbReference type="NCBIfam" id="TIGR00474">
    <property type="entry name" value="selA"/>
    <property type="match status" value="1"/>
</dbReference>
<name>A0A7W6IF64_9HYPH</name>
<dbReference type="InterPro" id="IPR015424">
    <property type="entry name" value="PyrdxlP-dep_Trfase"/>
</dbReference>
<gene>
    <name evidence="8" type="primary">selA</name>
    <name evidence="11" type="ORF">GGR34_002038</name>
</gene>
<evidence type="ECO:0000313" key="11">
    <source>
        <dbReference type="EMBL" id="MBB4040385.1"/>
    </source>
</evidence>
<evidence type="ECO:0000256" key="3">
    <source>
        <dbReference type="ARBA" id="ARBA00022679"/>
    </source>
</evidence>
<comment type="function">
    <text evidence="8">Converts seryl-tRNA(Sec) to selenocysteinyl-tRNA(Sec) required for selenoprotein biosynthesis.</text>
</comment>
<dbReference type="Gene3D" id="3.90.1150.180">
    <property type="match status" value="1"/>
</dbReference>
<keyword evidence="12" id="KW-1185">Reference proteome</keyword>
<dbReference type="HAMAP" id="MF_00423">
    <property type="entry name" value="SelA"/>
    <property type="match status" value="1"/>
</dbReference>
<dbReference type="InterPro" id="IPR025862">
    <property type="entry name" value="SelA_trans_N_dom"/>
</dbReference>
<evidence type="ECO:0000256" key="7">
    <source>
        <dbReference type="ARBA" id="ARBA00044507"/>
    </source>
</evidence>
<feature type="domain" description="L-seryl-tRNA selenium transferase N-terminal" evidence="10">
    <location>
        <begin position="9"/>
        <end position="48"/>
    </location>
</feature>
<keyword evidence="5 8" id="KW-0648">Protein biosynthesis</keyword>
<evidence type="ECO:0000256" key="5">
    <source>
        <dbReference type="ARBA" id="ARBA00022917"/>
    </source>
</evidence>
<comment type="pathway">
    <text evidence="8">Aminoacyl-tRNA biosynthesis; selenocysteinyl-tRNA(Sec) biosynthesis; selenocysteinyl-tRNA(Sec) from L-seryl-tRNA(Sec) (bacterial route): step 1/1.</text>
</comment>
<dbReference type="Pfam" id="PF12390">
    <property type="entry name" value="Se-cys_synth_N"/>
    <property type="match status" value="1"/>
</dbReference>
<evidence type="ECO:0000256" key="9">
    <source>
        <dbReference type="PIRSR" id="PIRSR618319-50"/>
    </source>
</evidence>
<comment type="catalytic activity">
    <reaction evidence="8">
        <text>L-seryl-tRNA(Sec) + selenophosphate + H(+) = L-selenocysteinyl-tRNA(Sec) + phosphate</text>
        <dbReference type="Rhea" id="RHEA:22728"/>
        <dbReference type="Rhea" id="RHEA-COMP:9742"/>
        <dbReference type="Rhea" id="RHEA-COMP:9743"/>
        <dbReference type="ChEBI" id="CHEBI:15378"/>
        <dbReference type="ChEBI" id="CHEBI:16144"/>
        <dbReference type="ChEBI" id="CHEBI:43474"/>
        <dbReference type="ChEBI" id="CHEBI:78533"/>
        <dbReference type="ChEBI" id="CHEBI:78573"/>
        <dbReference type="EC" id="2.9.1.1"/>
    </reaction>
</comment>
<evidence type="ECO:0000256" key="2">
    <source>
        <dbReference type="ARBA" id="ARBA00022490"/>
    </source>
</evidence>
<dbReference type="Proteomes" id="UP000519439">
    <property type="component" value="Unassembled WGS sequence"/>
</dbReference>
<dbReference type="GO" id="GO:0005737">
    <property type="term" value="C:cytoplasm"/>
    <property type="evidence" value="ECO:0007669"/>
    <property type="project" value="UniProtKB-SubCell"/>
</dbReference>
<dbReference type="UniPathway" id="UPA00906">
    <property type="reaction ID" value="UER00896"/>
</dbReference>
<proteinExistence type="inferred from homology"/>
<accession>A0A7W6IF64</accession>
<keyword evidence="6 8" id="KW-0711">Selenium</keyword>
<organism evidence="11 12">
    <name type="scientific">Microvirga flocculans</name>
    <dbReference type="NCBI Taxonomy" id="217168"/>
    <lineage>
        <taxon>Bacteria</taxon>
        <taxon>Pseudomonadati</taxon>
        <taxon>Pseudomonadota</taxon>
        <taxon>Alphaproteobacteria</taxon>
        <taxon>Hyphomicrobiales</taxon>
        <taxon>Methylobacteriaceae</taxon>
        <taxon>Microvirga</taxon>
    </lineage>
</organism>
<dbReference type="EC" id="2.9.1.1" evidence="8"/>
<dbReference type="SUPFAM" id="SSF53383">
    <property type="entry name" value="PLP-dependent transferases"/>
    <property type="match status" value="1"/>
</dbReference>
<dbReference type="Pfam" id="PF03841">
    <property type="entry name" value="SelA"/>
    <property type="match status" value="1"/>
</dbReference>
<keyword evidence="2 8" id="KW-0963">Cytoplasm</keyword>
<dbReference type="FunFam" id="3.40.640.10:FF:000028">
    <property type="entry name" value="L-seryl-tRNA(Sec) selenium transferase"/>
    <property type="match status" value="1"/>
</dbReference>